<dbReference type="EMBL" id="JAWDJW010000309">
    <property type="protein sequence ID" value="KAK3081030.1"/>
    <property type="molecule type" value="Genomic_DNA"/>
</dbReference>
<evidence type="ECO:0000313" key="2">
    <source>
        <dbReference type="Proteomes" id="UP001186974"/>
    </source>
</evidence>
<protein>
    <submittedName>
        <fullName evidence="1">Uncharacterized protein</fullName>
    </submittedName>
</protein>
<dbReference type="Proteomes" id="UP001186974">
    <property type="component" value="Unassembled WGS sequence"/>
</dbReference>
<gene>
    <name evidence="1" type="ORF">LTS18_010906</name>
</gene>
<comment type="caution">
    <text evidence="1">The sequence shown here is derived from an EMBL/GenBank/DDBJ whole genome shotgun (WGS) entry which is preliminary data.</text>
</comment>
<organism evidence="1 2">
    <name type="scientific">Coniosporium uncinatum</name>
    <dbReference type="NCBI Taxonomy" id="93489"/>
    <lineage>
        <taxon>Eukaryota</taxon>
        <taxon>Fungi</taxon>
        <taxon>Dikarya</taxon>
        <taxon>Ascomycota</taxon>
        <taxon>Pezizomycotina</taxon>
        <taxon>Dothideomycetes</taxon>
        <taxon>Dothideomycetes incertae sedis</taxon>
        <taxon>Coniosporium</taxon>
    </lineage>
</organism>
<sequence length="450" mass="47826">MLSDDDVGGVLVSGRYWTVDEEAVDANEDVELRVLKDLARLLELSIDCWKDEADSTSGLIPDSVLSDAEAVGADDNEGLSSVLDMELAFALMIKDMPAVAISLLDSMLEISAETIVALSNSTEAEPESELVDATNIVVAGLEYGMSSELVPGGASVLLTVSEAGRLVDALSMSDADCPFVVAIILIVDESYALVVDEAGCDNMLENKLYHDALVSKVSSEATKSEGTVVAPFERVVIVCTVEEALDVPLGTSEEDSLFDCERSASEKVSTDGLIELVDSTDEVVAGKLLLGTDMLNDATLDIPLRISLDESGSVDELSGPAEDETEMLVVVKIDDVYSVEDSLDNPSLTVLDIPEMIELVMPTASKERDCWTVVDGMSLKITPEDSLRTGEVDIGVAKLLNVNDAEDRSVDIPVLESPVFDCAPTASVVVAVPDEAERKLSLDNVEIAGP</sequence>
<proteinExistence type="predicted"/>
<accession>A0ACC3DWS6</accession>
<evidence type="ECO:0000313" key="1">
    <source>
        <dbReference type="EMBL" id="KAK3081030.1"/>
    </source>
</evidence>
<reference evidence="1" key="1">
    <citation type="submission" date="2024-09" db="EMBL/GenBank/DDBJ databases">
        <title>Black Yeasts Isolated from many extreme environments.</title>
        <authorList>
            <person name="Coleine C."/>
            <person name="Stajich J.E."/>
            <person name="Selbmann L."/>
        </authorList>
    </citation>
    <scope>NUCLEOTIDE SEQUENCE</scope>
    <source>
        <strain evidence="1">CCFEE 5737</strain>
    </source>
</reference>
<keyword evidence="2" id="KW-1185">Reference proteome</keyword>
<name>A0ACC3DWS6_9PEZI</name>